<dbReference type="GO" id="GO:0005886">
    <property type="term" value="C:plasma membrane"/>
    <property type="evidence" value="ECO:0007669"/>
    <property type="project" value="UniProtKB-SubCell"/>
</dbReference>
<sequence>MSRRPTRIKVRSLAAGGSSTTPAIAEINLTIPADSLTIIVGANSSGKSVLLAALGGRIRATRGSVVIDGTSVERLKRKDRSERIALVPQHPSAPEGMKISDLIAAARSPHSRFFIPYTPADEHTVAQALNVTGAGAYATADYDELAAHQRRRVWLAAALARNTPILLLDEPTHSLDLARTQEMMNLIHRRTREHHTTVVMTTRDLPMALRYADQLVILDEGRVAAAGAPSIITKELLAHVFHIDADIVTDPATGGPLIIPAAPPHIRIQQATHPSPAANNPASHPTDKQPTADAAGAHPASNPAQPHPATDTTGNTAAPTPPAQPTPEPAGATNIPTTARPSSTRIGGAAAPNSATSSNPTNNATNTASDSVTAAQQHVAACKATVEQCRKQLEECQHQAKQAATKARRLQAKAQKFETELDELDAADPQVDTLRALTAQALADAHSAQEEATALQEALTAAKEAVTDAEADVHQAKHALRHID</sequence>
<organism evidence="13 14">
    <name type="scientific">Corynebacterium choanae</name>
    <dbReference type="NCBI Taxonomy" id="1862358"/>
    <lineage>
        <taxon>Bacteria</taxon>
        <taxon>Bacillati</taxon>
        <taxon>Actinomycetota</taxon>
        <taxon>Actinomycetes</taxon>
        <taxon>Mycobacteriales</taxon>
        <taxon>Corynebacteriaceae</taxon>
        <taxon>Corynebacterium</taxon>
    </lineage>
</organism>
<dbReference type="InterPro" id="IPR051535">
    <property type="entry name" value="Siderophore_ABC-ATPase"/>
</dbReference>
<evidence type="ECO:0000256" key="2">
    <source>
        <dbReference type="ARBA" id="ARBA00022448"/>
    </source>
</evidence>
<keyword evidence="14" id="KW-1185">Reference proteome</keyword>
<evidence type="ECO:0000313" key="14">
    <source>
        <dbReference type="Proteomes" id="UP000269019"/>
    </source>
</evidence>
<name>A0A3G6J8F8_9CORY</name>
<dbReference type="Gene3D" id="3.40.50.300">
    <property type="entry name" value="P-loop containing nucleotide triphosphate hydrolases"/>
    <property type="match status" value="1"/>
</dbReference>
<dbReference type="SMART" id="SM00382">
    <property type="entry name" value="AAA"/>
    <property type="match status" value="1"/>
</dbReference>
<evidence type="ECO:0000256" key="1">
    <source>
        <dbReference type="ARBA" id="ARBA00004202"/>
    </source>
</evidence>
<feature type="compositionally biased region" description="Low complexity" evidence="11">
    <location>
        <begin position="271"/>
        <end position="284"/>
    </location>
</feature>
<keyword evidence="7" id="KW-0408">Iron</keyword>
<dbReference type="InterPro" id="IPR027417">
    <property type="entry name" value="P-loop_NTPase"/>
</dbReference>
<dbReference type="OrthoDB" id="3579586at2"/>
<keyword evidence="3" id="KW-1003">Cell membrane</keyword>
<evidence type="ECO:0000256" key="10">
    <source>
        <dbReference type="SAM" id="Coils"/>
    </source>
</evidence>
<gene>
    <name evidence="13" type="primary">yusV2</name>
    <name evidence="13" type="ORF">CCHOA_10010</name>
</gene>
<keyword evidence="9" id="KW-0472">Membrane</keyword>
<evidence type="ECO:0000256" key="8">
    <source>
        <dbReference type="ARBA" id="ARBA00023065"/>
    </source>
</evidence>
<dbReference type="EMBL" id="CP033896">
    <property type="protein sequence ID" value="AZA14385.1"/>
    <property type="molecule type" value="Genomic_DNA"/>
</dbReference>
<evidence type="ECO:0000256" key="7">
    <source>
        <dbReference type="ARBA" id="ARBA00023004"/>
    </source>
</evidence>
<dbReference type="PANTHER" id="PTHR42771">
    <property type="entry name" value="IRON(3+)-HYDROXAMATE IMPORT ATP-BINDING PROTEIN FHUC"/>
    <property type="match status" value="1"/>
</dbReference>
<feature type="coiled-coil region" evidence="10">
    <location>
        <begin position="379"/>
        <end position="479"/>
    </location>
</feature>
<feature type="compositionally biased region" description="Low complexity" evidence="11">
    <location>
        <begin position="308"/>
        <end position="318"/>
    </location>
</feature>
<feature type="region of interest" description="Disordered" evidence="11">
    <location>
        <begin position="271"/>
        <end position="372"/>
    </location>
</feature>
<dbReference type="RefSeq" id="WP_123929670.1">
    <property type="nucleotide sequence ID" value="NZ_CP033896.1"/>
</dbReference>
<dbReference type="PROSITE" id="PS50893">
    <property type="entry name" value="ABC_TRANSPORTER_2"/>
    <property type="match status" value="1"/>
</dbReference>
<feature type="domain" description="ABC transporter" evidence="12">
    <location>
        <begin position="8"/>
        <end position="245"/>
    </location>
</feature>
<evidence type="ECO:0000256" key="11">
    <source>
        <dbReference type="SAM" id="MobiDB-lite"/>
    </source>
</evidence>
<dbReference type="GO" id="GO:0006826">
    <property type="term" value="P:iron ion transport"/>
    <property type="evidence" value="ECO:0007669"/>
    <property type="project" value="UniProtKB-KW"/>
</dbReference>
<dbReference type="KEGG" id="ccho:CCHOA_10010"/>
<feature type="compositionally biased region" description="Pro residues" evidence="11">
    <location>
        <begin position="319"/>
        <end position="328"/>
    </location>
</feature>
<proteinExistence type="predicted"/>
<keyword evidence="5" id="KW-0547">Nucleotide-binding</keyword>
<dbReference type="AlphaFoldDB" id="A0A3G6J8F8"/>
<dbReference type="PANTHER" id="PTHR42771:SF2">
    <property type="entry name" value="IRON(3+)-HYDROXAMATE IMPORT ATP-BINDING PROTEIN FHUC"/>
    <property type="match status" value="1"/>
</dbReference>
<evidence type="ECO:0000313" key="13">
    <source>
        <dbReference type="EMBL" id="AZA14385.1"/>
    </source>
</evidence>
<dbReference type="InterPro" id="IPR003593">
    <property type="entry name" value="AAA+_ATPase"/>
</dbReference>
<keyword evidence="4" id="KW-0410">Iron transport</keyword>
<keyword evidence="6 13" id="KW-0067">ATP-binding</keyword>
<dbReference type="Proteomes" id="UP000269019">
    <property type="component" value="Chromosome"/>
</dbReference>
<reference evidence="13 14" key="1">
    <citation type="submission" date="2018-11" db="EMBL/GenBank/DDBJ databases">
        <authorList>
            <person name="Kleinhagauer T."/>
            <person name="Glaeser S.P."/>
            <person name="Spergser J."/>
            <person name="Ruckert C."/>
            <person name="Kaempfer P."/>
            <person name="Busse H.-J."/>
        </authorList>
    </citation>
    <scope>NUCLEOTIDE SEQUENCE [LARGE SCALE GENOMIC DNA]</scope>
    <source>
        <strain evidence="13 14">200CH</strain>
    </source>
</reference>
<keyword evidence="8" id="KW-0406">Ion transport</keyword>
<dbReference type="CDD" id="cd03214">
    <property type="entry name" value="ABC_Iron-Siderophores_B12_Hemin"/>
    <property type="match status" value="1"/>
</dbReference>
<keyword evidence="10" id="KW-0175">Coiled coil</keyword>
<dbReference type="Gene3D" id="1.10.287.1490">
    <property type="match status" value="1"/>
</dbReference>
<accession>A0A3G6J8F8</accession>
<comment type="subcellular location">
    <subcellularLocation>
        <location evidence="1">Cell membrane</location>
        <topology evidence="1">Peripheral membrane protein</topology>
    </subcellularLocation>
</comment>
<dbReference type="SUPFAM" id="SSF52540">
    <property type="entry name" value="P-loop containing nucleoside triphosphate hydrolases"/>
    <property type="match status" value="1"/>
</dbReference>
<feature type="compositionally biased region" description="Polar residues" evidence="11">
    <location>
        <begin position="334"/>
        <end position="345"/>
    </location>
</feature>
<protein>
    <submittedName>
        <fullName evidence="13">Putative siderophore transport system ATP-binding protein YusV</fullName>
    </submittedName>
</protein>
<dbReference type="GO" id="GO:0016887">
    <property type="term" value="F:ATP hydrolysis activity"/>
    <property type="evidence" value="ECO:0007669"/>
    <property type="project" value="InterPro"/>
</dbReference>
<evidence type="ECO:0000256" key="5">
    <source>
        <dbReference type="ARBA" id="ARBA00022741"/>
    </source>
</evidence>
<dbReference type="Pfam" id="PF00005">
    <property type="entry name" value="ABC_tran"/>
    <property type="match status" value="1"/>
</dbReference>
<feature type="compositionally biased region" description="Low complexity" evidence="11">
    <location>
        <begin position="349"/>
        <end position="372"/>
    </location>
</feature>
<keyword evidence="2" id="KW-0813">Transport</keyword>
<dbReference type="InterPro" id="IPR003439">
    <property type="entry name" value="ABC_transporter-like_ATP-bd"/>
</dbReference>
<evidence type="ECO:0000256" key="9">
    <source>
        <dbReference type="ARBA" id="ARBA00023136"/>
    </source>
</evidence>
<dbReference type="GO" id="GO:0005524">
    <property type="term" value="F:ATP binding"/>
    <property type="evidence" value="ECO:0007669"/>
    <property type="project" value="UniProtKB-KW"/>
</dbReference>
<evidence type="ECO:0000256" key="3">
    <source>
        <dbReference type="ARBA" id="ARBA00022475"/>
    </source>
</evidence>
<evidence type="ECO:0000256" key="6">
    <source>
        <dbReference type="ARBA" id="ARBA00022840"/>
    </source>
</evidence>
<evidence type="ECO:0000259" key="12">
    <source>
        <dbReference type="PROSITE" id="PS50893"/>
    </source>
</evidence>
<evidence type="ECO:0000256" key="4">
    <source>
        <dbReference type="ARBA" id="ARBA00022496"/>
    </source>
</evidence>